<comment type="caution">
    <text evidence="2">The sequence shown here is derived from an EMBL/GenBank/DDBJ whole genome shotgun (WGS) entry which is preliminary data.</text>
</comment>
<name>A0A7X2M0U5_9BACI</name>
<keyword evidence="3" id="KW-1185">Reference proteome</keyword>
<dbReference type="SUPFAM" id="SSF50475">
    <property type="entry name" value="FMN-binding split barrel"/>
    <property type="match status" value="1"/>
</dbReference>
<dbReference type="Proteomes" id="UP000448867">
    <property type="component" value="Unassembled WGS sequence"/>
</dbReference>
<dbReference type="AlphaFoldDB" id="A0A7X2M0U5"/>
<feature type="domain" description="Pyridoxamine 5'-phosphate oxidase N-terminal" evidence="1">
    <location>
        <begin position="5"/>
        <end position="125"/>
    </location>
</feature>
<evidence type="ECO:0000313" key="3">
    <source>
        <dbReference type="Proteomes" id="UP000448867"/>
    </source>
</evidence>
<evidence type="ECO:0000313" key="2">
    <source>
        <dbReference type="EMBL" id="MRX73657.1"/>
    </source>
</evidence>
<dbReference type="InterPro" id="IPR011576">
    <property type="entry name" value="Pyridox_Oxase_N"/>
</dbReference>
<gene>
    <name evidence="2" type="ORF">GJU40_16060</name>
</gene>
<dbReference type="PANTHER" id="PTHR34818">
    <property type="entry name" value="PROTEIN BLI-3"/>
    <property type="match status" value="1"/>
</dbReference>
<dbReference type="Gene3D" id="2.30.110.10">
    <property type="entry name" value="Electron Transport, Fmn-binding Protein, Chain A"/>
    <property type="match status" value="1"/>
</dbReference>
<protein>
    <submittedName>
        <fullName evidence="2">General stress protein</fullName>
    </submittedName>
</protein>
<organism evidence="2 3">
    <name type="scientific">Metabacillus lacus</name>
    <dbReference type="NCBI Taxonomy" id="1983721"/>
    <lineage>
        <taxon>Bacteria</taxon>
        <taxon>Bacillati</taxon>
        <taxon>Bacillota</taxon>
        <taxon>Bacilli</taxon>
        <taxon>Bacillales</taxon>
        <taxon>Bacillaceae</taxon>
        <taxon>Metabacillus</taxon>
    </lineage>
</organism>
<reference evidence="2 3" key="1">
    <citation type="submission" date="2019-11" db="EMBL/GenBank/DDBJ databases">
        <title>Bacillus lacus genome.</title>
        <authorList>
            <person name="Allen C.J."/>
            <person name="Newman J.D."/>
        </authorList>
    </citation>
    <scope>NUCLEOTIDE SEQUENCE [LARGE SCALE GENOMIC DNA]</scope>
    <source>
        <strain evidence="2 3">KCTC 33946</strain>
    </source>
</reference>
<dbReference type="PANTHER" id="PTHR34818:SF1">
    <property type="entry name" value="PROTEIN BLI-3"/>
    <property type="match status" value="1"/>
</dbReference>
<dbReference type="RefSeq" id="WP_154309119.1">
    <property type="nucleotide sequence ID" value="NZ_WKKI01000040.1"/>
</dbReference>
<dbReference type="EMBL" id="WKKI01000040">
    <property type="protein sequence ID" value="MRX73657.1"/>
    <property type="molecule type" value="Genomic_DNA"/>
</dbReference>
<dbReference type="OrthoDB" id="5431160at2"/>
<dbReference type="InterPro" id="IPR012349">
    <property type="entry name" value="Split_barrel_FMN-bd"/>
</dbReference>
<sequence length="140" mass="16262">MSDTKQKVLNMLDKHSIGTLATVRDQKPYTRFMLFFHDELTLYTATNRSYDKVEDLQENSSVHILLGYEGKGFQDAYAEIEGRASIEESEELKARFWTDSLKEWISSPNDPDYVLIKIQPVYIRYFDKAGSEPQEIKNLA</sequence>
<dbReference type="Pfam" id="PF01243">
    <property type="entry name" value="PNPOx_N"/>
    <property type="match status" value="1"/>
</dbReference>
<proteinExistence type="predicted"/>
<accession>A0A7X2M0U5</accession>
<dbReference type="InterPro" id="IPR052917">
    <property type="entry name" value="Stress-Dev_Protein"/>
</dbReference>
<evidence type="ECO:0000259" key="1">
    <source>
        <dbReference type="Pfam" id="PF01243"/>
    </source>
</evidence>